<evidence type="ECO:0000256" key="2">
    <source>
        <dbReference type="SAM" id="Phobius"/>
    </source>
</evidence>
<dbReference type="Proteomes" id="UP000003610">
    <property type="component" value="Unassembled WGS sequence"/>
</dbReference>
<keyword evidence="2" id="KW-0472">Membrane</keyword>
<feature type="transmembrane region" description="Helical" evidence="2">
    <location>
        <begin position="44"/>
        <end position="67"/>
    </location>
</feature>
<feature type="domain" description="Zinc-ribbon" evidence="3">
    <location>
        <begin position="13"/>
        <end position="34"/>
    </location>
</feature>
<reference evidence="4 5" key="1">
    <citation type="submission" date="2010-08" db="EMBL/GenBank/DDBJ databases">
        <authorList>
            <person name="Durkin A.S."/>
            <person name="Madupu R."/>
            <person name="Torralba M."/>
            <person name="Gillis M."/>
            <person name="Methe B."/>
            <person name="Sutton G."/>
            <person name="Nelson K.E."/>
        </authorList>
    </citation>
    <scope>NUCLEOTIDE SEQUENCE [LARGE SCALE GENOMIC DNA]</scope>
    <source>
        <strain evidence="4 5">FB035-09AN</strain>
    </source>
</reference>
<proteinExistence type="predicted"/>
<evidence type="ECO:0000313" key="5">
    <source>
        <dbReference type="Proteomes" id="UP000003610"/>
    </source>
</evidence>
<dbReference type="Pfam" id="PF13240">
    <property type="entry name" value="Zn_Ribbon_1"/>
    <property type="match status" value="1"/>
</dbReference>
<comment type="caution">
    <text evidence="4">The sequence shown here is derived from an EMBL/GenBank/DDBJ whole genome shotgun (WGS) entry which is preliminary data.</text>
</comment>
<evidence type="ECO:0000256" key="1">
    <source>
        <dbReference type="SAM" id="MobiDB-lite"/>
    </source>
</evidence>
<dbReference type="AlphaFoldDB" id="E1KP86"/>
<evidence type="ECO:0000313" key="4">
    <source>
        <dbReference type="EMBL" id="EFL46898.1"/>
    </source>
</evidence>
<organism evidence="4 5">
    <name type="scientific">Prevotella disiens FB035-09AN</name>
    <dbReference type="NCBI Taxonomy" id="866771"/>
    <lineage>
        <taxon>Bacteria</taxon>
        <taxon>Pseudomonadati</taxon>
        <taxon>Bacteroidota</taxon>
        <taxon>Bacteroidia</taxon>
        <taxon>Bacteroidales</taxon>
        <taxon>Prevotellaceae</taxon>
        <taxon>Prevotella</taxon>
    </lineage>
</organism>
<dbReference type="eggNOG" id="ENOG502ZJCA">
    <property type="taxonomic scope" value="Bacteria"/>
</dbReference>
<feature type="region of interest" description="Disordered" evidence="1">
    <location>
        <begin position="118"/>
        <end position="178"/>
    </location>
</feature>
<sequence>MRTNSITEKKMRCPNCDSEINEHQKQCPNCGTPLHNEYNDEPTIGRGLVVFIIIGTIFLVAFGFLYYHNHKNDPEYTQTAIEPDSNLADKNVVKFDTIAKDTTSKDSVDEAKQAEKVLNSIRGKRHKRNSSHSEEQESAEEVVPVIVPSQPDGANHNPNIVPATPSVTKPHIEKIEVQ</sequence>
<gene>
    <name evidence="4" type="ORF">HMPREF9296_2624</name>
</gene>
<name>E1KP86_9BACT</name>
<keyword evidence="2" id="KW-0812">Transmembrane</keyword>
<dbReference type="InterPro" id="IPR026870">
    <property type="entry name" value="Zinc_ribbon_dom"/>
</dbReference>
<evidence type="ECO:0000259" key="3">
    <source>
        <dbReference type="Pfam" id="PF13240"/>
    </source>
</evidence>
<protein>
    <recommendedName>
        <fullName evidence="3">Zinc-ribbon domain-containing protein</fullName>
    </recommendedName>
</protein>
<keyword evidence="2" id="KW-1133">Transmembrane helix</keyword>
<dbReference type="STRING" id="866771.HMPREF9296_2624"/>
<accession>E1KP86</accession>
<dbReference type="EMBL" id="AEDO01000013">
    <property type="protein sequence ID" value="EFL46898.1"/>
    <property type="molecule type" value="Genomic_DNA"/>
</dbReference>